<feature type="region of interest" description="Disordered" evidence="1">
    <location>
        <begin position="109"/>
        <end position="229"/>
    </location>
</feature>
<keyword evidence="2" id="KW-0472">Membrane</keyword>
<feature type="compositionally biased region" description="Pro residues" evidence="1">
    <location>
        <begin position="175"/>
        <end position="196"/>
    </location>
</feature>
<dbReference type="AlphaFoldDB" id="A0A7M6DP80"/>
<evidence type="ECO:0000313" key="4">
    <source>
        <dbReference type="Proteomes" id="UP000594262"/>
    </source>
</evidence>
<keyword evidence="2" id="KW-1133">Transmembrane helix</keyword>
<feature type="transmembrane region" description="Helical" evidence="2">
    <location>
        <begin position="12"/>
        <end position="31"/>
    </location>
</feature>
<proteinExistence type="predicted"/>
<feature type="compositionally biased region" description="Low complexity" evidence="1">
    <location>
        <begin position="145"/>
        <end position="174"/>
    </location>
</feature>
<dbReference type="OrthoDB" id="5984811at2759"/>
<evidence type="ECO:0000256" key="1">
    <source>
        <dbReference type="SAM" id="MobiDB-lite"/>
    </source>
</evidence>
<name>A0A7M6DP80_9CNID</name>
<keyword evidence="2" id="KW-0812">Transmembrane</keyword>
<evidence type="ECO:0000256" key="2">
    <source>
        <dbReference type="SAM" id="Phobius"/>
    </source>
</evidence>
<feature type="compositionally biased region" description="Low complexity" evidence="1">
    <location>
        <begin position="199"/>
        <end position="208"/>
    </location>
</feature>
<dbReference type="GeneID" id="136806287"/>
<dbReference type="RefSeq" id="XP_066918945.1">
    <property type="nucleotide sequence ID" value="XM_067062844.1"/>
</dbReference>
<dbReference type="EnsemblMetazoa" id="CLYHEMT019567.1">
    <property type="protein sequence ID" value="CLYHEMP019567.1"/>
    <property type="gene ID" value="CLYHEMG019567"/>
</dbReference>
<protein>
    <submittedName>
        <fullName evidence="3">Uncharacterized protein</fullName>
    </submittedName>
</protein>
<organism evidence="3 4">
    <name type="scientific">Clytia hemisphaerica</name>
    <dbReference type="NCBI Taxonomy" id="252671"/>
    <lineage>
        <taxon>Eukaryota</taxon>
        <taxon>Metazoa</taxon>
        <taxon>Cnidaria</taxon>
        <taxon>Hydrozoa</taxon>
        <taxon>Hydroidolina</taxon>
        <taxon>Leptothecata</taxon>
        <taxon>Obeliida</taxon>
        <taxon>Clytiidae</taxon>
        <taxon>Clytia</taxon>
    </lineage>
</organism>
<reference evidence="3" key="1">
    <citation type="submission" date="2021-01" db="UniProtKB">
        <authorList>
            <consortium name="EnsemblMetazoa"/>
        </authorList>
    </citation>
    <scope>IDENTIFICATION</scope>
</reference>
<dbReference type="Proteomes" id="UP000594262">
    <property type="component" value="Unplaced"/>
</dbReference>
<evidence type="ECO:0000313" key="3">
    <source>
        <dbReference type="EnsemblMetazoa" id="CLYHEMP019567.1"/>
    </source>
</evidence>
<sequence>MAGTKAKFGCFLALGIVIVFIGFVMTMYGYLHKPFWSNSSESWCDFCNDDNERDRQNIKNTRIVGPIFLCLGIVVIIVAVFYRRSQIKSHVNQGINATASHGGAVVGYSSVGESAPGQPPYQQPPAYQPTNNTYPPQQYPPQQYPPQQQTYPSQAQPYPSQAQPYPAAQTQYPVGPTPYPPPQAGPQGTPYPPPSGAYPQQQAAPIPAKSDYPAPPSYNEATMPSAPPS</sequence>
<feature type="compositionally biased region" description="Pro residues" evidence="1">
    <location>
        <begin position="117"/>
        <end position="127"/>
    </location>
</feature>
<keyword evidence="4" id="KW-1185">Reference proteome</keyword>
<feature type="transmembrane region" description="Helical" evidence="2">
    <location>
        <begin position="63"/>
        <end position="82"/>
    </location>
</feature>
<accession>A0A7M6DP80</accession>